<dbReference type="InterPro" id="IPR001254">
    <property type="entry name" value="Trypsin_dom"/>
</dbReference>
<dbReference type="PROSITE" id="PS50240">
    <property type="entry name" value="TRYPSIN_DOM"/>
    <property type="match status" value="1"/>
</dbReference>
<evidence type="ECO:0000313" key="7">
    <source>
        <dbReference type="EMBL" id="JAS76829.1"/>
    </source>
</evidence>
<dbReference type="EMBL" id="GECU01030877">
    <property type="protein sequence ID" value="JAS76829.1"/>
    <property type="molecule type" value="Transcribed_RNA"/>
</dbReference>
<dbReference type="AlphaFoldDB" id="A0A1B6HQ75"/>
<dbReference type="InterPro" id="IPR043504">
    <property type="entry name" value="Peptidase_S1_PA_chymotrypsin"/>
</dbReference>
<evidence type="ECO:0000256" key="2">
    <source>
        <dbReference type="ARBA" id="ARBA00022801"/>
    </source>
</evidence>
<reference evidence="7" key="1">
    <citation type="submission" date="2015-11" db="EMBL/GenBank/DDBJ databases">
        <title>De novo transcriptome assembly of four potential Pierce s Disease insect vectors from Arizona vineyards.</title>
        <authorList>
            <person name="Tassone E.E."/>
        </authorList>
    </citation>
    <scope>NUCLEOTIDE SEQUENCE</scope>
</reference>
<dbReference type="SUPFAM" id="SSF50494">
    <property type="entry name" value="Trypsin-like serine proteases"/>
    <property type="match status" value="1"/>
</dbReference>
<dbReference type="InterPro" id="IPR009003">
    <property type="entry name" value="Peptidase_S1_PA"/>
</dbReference>
<feature type="domain" description="Peptidase S1" evidence="6">
    <location>
        <begin position="1"/>
        <end position="183"/>
    </location>
</feature>
<evidence type="ECO:0000256" key="3">
    <source>
        <dbReference type="ARBA" id="ARBA00022825"/>
    </source>
</evidence>
<proteinExistence type="predicted"/>
<dbReference type="InterPro" id="IPR050430">
    <property type="entry name" value="Peptidase_S1"/>
</dbReference>
<evidence type="ECO:0000259" key="6">
    <source>
        <dbReference type="PROSITE" id="PS50240"/>
    </source>
</evidence>
<feature type="non-terminal residue" evidence="7">
    <location>
        <position position="1"/>
    </location>
</feature>
<dbReference type="PANTHER" id="PTHR24276">
    <property type="entry name" value="POLYSERASE-RELATED"/>
    <property type="match status" value="1"/>
</dbReference>
<keyword evidence="2" id="KW-0378">Hydrolase</keyword>
<sequence>IYYGYPTSIMQHSYLVSIHSDDSFICVGTIISPRWLVTLADCEPEVGMYIRAGSSSSMSGGFVFQVDSVTLHPNYVSYTYDYNYACVRINGTFQWSERVNPLKLPKLPPAVNAILSVAGWAYSAIGDVSSLDYELPLMEGSLKWISRKKCRAGWEAYGIPEWTNRMSCVLDKSKTSFCNGEWG</sequence>
<evidence type="ECO:0000256" key="5">
    <source>
        <dbReference type="ARBA" id="ARBA00023157"/>
    </source>
</evidence>
<keyword evidence="3" id="KW-0720">Serine protease</keyword>
<dbReference type="Pfam" id="PF00089">
    <property type="entry name" value="Trypsin"/>
    <property type="match status" value="1"/>
</dbReference>
<organism evidence="7">
    <name type="scientific">Homalodisca liturata</name>
    <dbReference type="NCBI Taxonomy" id="320908"/>
    <lineage>
        <taxon>Eukaryota</taxon>
        <taxon>Metazoa</taxon>
        <taxon>Ecdysozoa</taxon>
        <taxon>Arthropoda</taxon>
        <taxon>Hexapoda</taxon>
        <taxon>Insecta</taxon>
        <taxon>Pterygota</taxon>
        <taxon>Neoptera</taxon>
        <taxon>Paraneoptera</taxon>
        <taxon>Hemiptera</taxon>
        <taxon>Auchenorrhyncha</taxon>
        <taxon>Membracoidea</taxon>
        <taxon>Cicadellidae</taxon>
        <taxon>Cicadellinae</taxon>
        <taxon>Proconiini</taxon>
        <taxon>Homalodisca</taxon>
    </lineage>
</organism>
<accession>A0A1B6HQ75</accession>
<keyword evidence="5" id="KW-1015">Disulfide bond</keyword>
<dbReference type="GO" id="GO:0006508">
    <property type="term" value="P:proteolysis"/>
    <property type="evidence" value="ECO:0007669"/>
    <property type="project" value="UniProtKB-KW"/>
</dbReference>
<keyword evidence="4" id="KW-0865">Zymogen</keyword>
<name>A0A1B6HQ75_9HEMI</name>
<dbReference type="PANTHER" id="PTHR24276:SF97">
    <property type="entry name" value="GH13245P2-RELATED"/>
    <property type="match status" value="1"/>
</dbReference>
<feature type="non-terminal residue" evidence="7">
    <location>
        <position position="183"/>
    </location>
</feature>
<dbReference type="GO" id="GO:0004252">
    <property type="term" value="F:serine-type endopeptidase activity"/>
    <property type="evidence" value="ECO:0007669"/>
    <property type="project" value="InterPro"/>
</dbReference>
<evidence type="ECO:0000256" key="4">
    <source>
        <dbReference type="ARBA" id="ARBA00023145"/>
    </source>
</evidence>
<gene>
    <name evidence="7" type="ORF">g.3790</name>
</gene>
<evidence type="ECO:0000256" key="1">
    <source>
        <dbReference type="ARBA" id="ARBA00022670"/>
    </source>
</evidence>
<keyword evidence="1" id="KW-0645">Protease</keyword>
<protein>
    <recommendedName>
        <fullName evidence="6">Peptidase S1 domain-containing protein</fullName>
    </recommendedName>
</protein>
<dbReference type="Gene3D" id="2.40.10.10">
    <property type="entry name" value="Trypsin-like serine proteases"/>
    <property type="match status" value="1"/>
</dbReference>
<dbReference type="SMART" id="SM00020">
    <property type="entry name" value="Tryp_SPc"/>
    <property type="match status" value="1"/>
</dbReference>